<feature type="transmembrane region" description="Helical" evidence="1">
    <location>
        <begin position="88"/>
        <end position="105"/>
    </location>
</feature>
<name>A0A514Z6S2_9LACT</name>
<keyword evidence="3" id="KW-1185">Reference proteome</keyword>
<keyword evidence="1" id="KW-0812">Transmembrane</keyword>
<proteinExistence type="predicted"/>
<feature type="transmembrane region" description="Helical" evidence="1">
    <location>
        <begin position="12"/>
        <end position="44"/>
    </location>
</feature>
<dbReference type="RefSeq" id="WP_142765905.1">
    <property type="nucleotide sequence ID" value="NZ_CP041356.1"/>
</dbReference>
<organism evidence="2 3">
    <name type="scientific">Lactococcus protaetiae</name>
    <dbReference type="NCBI Taxonomy" id="2592653"/>
    <lineage>
        <taxon>Bacteria</taxon>
        <taxon>Bacillati</taxon>
        <taxon>Bacillota</taxon>
        <taxon>Bacilli</taxon>
        <taxon>Lactobacillales</taxon>
        <taxon>Streptococcaceae</taxon>
        <taxon>Lactococcus</taxon>
    </lineage>
</organism>
<feature type="transmembrane region" description="Helical" evidence="1">
    <location>
        <begin position="65"/>
        <end position="82"/>
    </location>
</feature>
<protein>
    <submittedName>
        <fullName evidence="2">Uncharacterized protein</fullName>
    </submittedName>
</protein>
<keyword evidence="1" id="KW-1133">Transmembrane helix</keyword>
<sequence>MSKRGVFRFVLSIILLIIIWACVILNLGFIPFVAGAFVCAVIFMMSDYKFSERKKLIPTKKIQKINVLIWPATVISVLVALYVTDYLLALAIVLTIILPAGIFLNDKYQQR</sequence>
<evidence type="ECO:0000256" key="1">
    <source>
        <dbReference type="SAM" id="Phobius"/>
    </source>
</evidence>
<evidence type="ECO:0000313" key="2">
    <source>
        <dbReference type="EMBL" id="QDK70288.1"/>
    </source>
</evidence>
<dbReference type="Proteomes" id="UP000315128">
    <property type="component" value="Chromosome"/>
</dbReference>
<evidence type="ECO:0000313" key="3">
    <source>
        <dbReference type="Proteomes" id="UP000315128"/>
    </source>
</evidence>
<keyword evidence="1" id="KW-0472">Membrane</keyword>
<reference evidence="2 3" key="1">
    <citation type="submission" date="2019-07" db="EMBL/GenBank/DDBJ databases">
        <title>Genome sequencing of KACC 19320.</title>
        <authorList>
            <person name="Heo J."/>
            <person name="Kim S.-J."/>
            <person name="Kim J.-S."/>
            <person name="Hong S.-B."/>
            <person name="Kwon S.-W."/>
        </authorList>
    </citation>
    <scope>NUCLEOTIDE SEQUENCE [LARGE SCALE GENOMIC DNA]</scope>
    <source>
        <strain evidence="2 3">KACC 19320</strain>
    </source>
</reference>
<accession>A0A514Z6S2</accession>
<dbReference type="KEGG" id="lack:FLP15_02790"/>
<gene>
    <name evidence="2" type="ORF">FLP15_02790</name>
</gene>
<dbReference type="EMBL" id="CP041356">
    <property type="protein sequence ID" value="QDK70288.1"/>
    <property type="molecule type" value="Genomic_DNA"/>
</dbReference>
<dbReference type="AlphaFoldDB" id="A0A514Z6S2"/>
<dbReference type="OrthoDB" id="9840991at2"/>